<dbReference type="Proteomes" id="UP000829447">
    <property type="component" value="Linkage Group LG24"/>
</dbReference>
<protein>
    <submittedName>
        <fullName evidence="1">Uncharacterized protein</fullName>
    </submittedName>
</protein>
<dbReference type="EMBL" id="CM040477">
    <property type="protein sequence ID" value="MCI4392584.1"/>
    <property type="molecule type" value="Genomic_DNA"/>
</dbReference>
<sequence>MLVKADFLVFYLVWITMAQLLAQEEKENVALKDLLSKIDLDELMKKDEPPLVFPKTLEEFEYAFNEHGQLRHTKTGEPFIFNYKEDMHRWNQKRYEALGEIITQYVYELLEKDCKLRKEMLPVDATESEPKSFIYLSEDALTNQEKLLVLIQGSGVVRAGQWARRLIINEDLDSGTQIPFIKKAMQEGYGVIVLNPNENALEVEKVGDPSTDTWDEPAEKRERKEECEGKKKKDGYEKYRNPQKERETKRIPIRENSSPEEHTLYVWDHFISRSRAKNIFVVAHSFGGLSFVELMIQREDDVMSRVRAVAMTDSVHNLWHQEASRSIREWLKERCCNWVSSPEPLDTPVDSLLPDCRRRSAGTERHELTSWNSFKSIFRFFTEHLQAQMEEDRDEVKVEEQKEEQKEEQREELKEEQKEEQKEEEEDASTTVTTQKRAKHEDL</sequence>
<keyword evidence="2" id="KW-1185">Reference proteome</keyword>
<name>A0ACC5XNC8_PANGG</name>
<evidence type="ECO:0000313" key="2">
    <source>
        <dbReference type="Proteomes" id="UP000829447"/>
    </source>
</evidence>
<organism evidence="1 2">
    <name type="scientific">Pangasianodon gigas</name>
    <name type="common">Mekong giant catfish</name>
    <name type="synonym">Pangasius gigas</name>
    <dbReference type="NCBI Taxonomy" id="30993"/>
    <lineage>
        <taxon>Eukaryota</taxon>
        <taxon>Metazoa</taxon>
        <taxon>Chordata</taxon>
        <taxon>Craniata</taxon>
        <taxon>Vertebrata</taxon>
        <taxon>Euteleostomi</taxon>
        <taxon>Actinopterygii</taxon>
        <taxon>Neopterygii</taxon>
        <taxon>Teleostei</taxon>
        <taxon>Ostariophysi</taxon>
        <taxon>Siluriformes</taxon>
        <taxon>Pangasiidae</taxon>
        <taxon>Pangasianodon</taxon>
    </lineage>
</organism>
<comment type="caution">
    <text evidence="1">The sequence shown here is derived from an EMBL/GenBank/DDBJ whole genome shotgun (WGS) entry which is preliminary data.</text>
</comment>
<proteinExistence type="predicted"/>
<accession>A0ACC5XNC8</accession>
<gene>
    <name evidence="1" type="ORF">PGIGA_G00147520</name>
</gene>
<reference evidence="1 2" key="1">
    <citation type="journal article" date="2022" name="bioRxiv">
        <title>An ancient truncated duplication of the anti-Mullerian hormone receptor type 2 gene is a potential conserved master sex determinant in the Pangasiidae catfish family.</title>
        <authorList>
            <person name="Wen M."/>
            <person name="Pan Q."/>
            <person name="Jouanno E."/>
            <person name="Montfort J."/>
            <person name="Zahm M."/>
            <person name="Cabau C."/>
            <person name="Klopp C."/>
            <person name="Iampietro C."/>
            <person name="Roques C."/>
            <person name="Bouchez O."/>
            <person name="Castinel A."/>
            <person name="Donnadieu C."/>
            <person name="Parrinello H."/>
            <person name="Poncet C."/>
            <person name="Belmonte E."/>
            <person name="Gautier V."/>
            <person name="Avarre J.-C."/>
            <person name="Dugue R."/>
            <person name="Gustiano R."/>
            <person name="Ha T.T.T."/>
            <person name="Campet M."/>
            <person name="Sriphairoj K."/>
            <person name="Ribolli J."/>
            <person name="de Almeida F.L."/>
            <person name="Desvignes T."/>
            <person name="Postlethwait J.H."/>
            <person name="Bucao C.F."/>
            <person name="Robinson-Rechavi M."/>
            <person name="Bobe J."/>
            <person name="Herpin A."/>
            <person name="Guiguen Y."/>
        </authorList>
    </citation>
    <scope>NUCLEOTIDE SEQUENCE [LARGE SCALE GENOMIC DNA]</scope>
    <source>
        <strain evidence="1">YG-Dec2019</strain>
    </source>
</reference>
<evidence type="ECO:0000313" key="1">
    <source>
        <dbReference type="EMBL" id="MCI4392584.1"/>
    </source>
</evidence>